<reference evidence="1 2" key="1">
    <citation type="submission" date="2013-04" db="EMBL/GenBank/DDBJ databases">
        <authorList>
            <person name="McClelland M."/>
            <person name="Porwollik S."/>
            <person name="Desai P."/>
            <person name="Cheng P."/>
            <person name="Wollam A."/>
            <person name="Pepin K."/>
            <person name="Palsikar V.B."/>
            <person name="Fulton L."/>
            <person name="Fulton R."/>
            <person name="Delehaunty K."/>
            <person name="Fronick C."/>
            <person name="Godfrey J."/>
            <person name="Waligorski J."/>
            <person name="Appelbaum E."/>
            <person name="Tomlinson C."/>
            <person name="Warren W."/>
            <person name="Sodergren E."/>
            <person name="Weinstock G."/>
            <person name="Wilson R.K."/>
        </authorList>
    </citation>
    <scope>NUCLEOTIDE SEQUENCE [LARGE SCALE GENOMIC DNA]</scope>
    <source>
        <strain evidence="1 2">2009K0958</strain>
    </source>
</reference>
<accession>A0A656IIW1</accession>
<evidence type="ECO:0000313" key="2">
    <source>
        <dbReference type="Proteomes" id="UP000014535"/>
    </source>
</evidence>
<name>A0A656IIW1_SALE2</name>
<protein>
    <submittedName>
        <fullName evidence="1">Uncharacterized protein</fullName>
    </submittedName>
</protein>
<proteinExistence type="predicted"/>
<evidence type="ECO:0000313" key="1">
    <source>
        <dbReference type="EMBL" id="EPI73843.1"/>
    </source>
</evidence>
<comment type="caution">
    <text evidence="1">The sequence shown here is derived from an EMBL/GenBank/DDBJ whole genome shotgun (WGS) entry which is preliminary data.</text>
</comment>
<gene>
    <name evidence="1" type="ORF">A673_01308</name>
</gene>
<dbReference type="Proteomes" id="UP000014535">
    <property type="component" value="Unassembled WGS sequence"/>
</dbReference>
<sequence>MFTNRNRHGLLPEIDFKLTIMMTLLGIKNLSNNAHLIFCPH</sequence>
<dbReference type="AlphaFoldDB" id="A0A656IIW1"/>
<organism evidence="1 2">
    <name type="scientific">Salmonella enteritidis (strain 2009K0958)</name>
    <dbReference type="NCBI Taxonomy" id="1192586"/>
    <lineage>
        <taxon>Bacteria</taxon>
        <taxon>Pseudomonadati</taxon>
        <taxon>Pseudomonadota</taxon>
        <taxon>Gammaproteobacteria</taxon>
        <taxon>Enterobacterales</taxon>
        <taxon>Enterobacteriaceae</taxon>
        <taxon>Salmonella</taxon>
    </lineage>
</organism>
<dbReference type="EMBL" id="ATFT01000023">
    <property type="protein sequence ID" value="EPI73843.1"/>
    <property type="molecule type" value="Genomic_DNA"/>
</dbReference>